<dbReference type="RefSeq" id="WP_068913603.1">
    <property type="nucleotide sequence ID" value="NZ_MBEW02000007.1"/>
</dbReference>
<organism evidence="2 3">
    <name type="scientific">Criibacterium bergeronii</name>
    <dbReference type="NCBI Taxonomy" id="1871336"/>
    <lineage>
        <taxon>Bacteria</taxon>
        <taxon>Bacillati</taxon>
        <taxon>Bacillota</taxon>
        <taxon>Clostridia</taxon>
        <taxon>Peptostreptococcales</taxon>
        <taxon>Filifactoraceae</taxon>
        <taxon>Criibacterium</taxon>
    </lineage>
</organism>
<accession>A0A1C0AE19</accession>
<dbReference type="STRING" id="1871336.BBG48_06480"/>
<reference evidence="2 3" key="1">
    <citation type="journal article" date="2016" name="Genome Announc.">
        <title>Draft Genome Sequence of Criibacterium bergeronii gen. nov., sp. nov., Strain CCRI-22567T, Isolated from a Vaginal Sample from a Woman with Bacterial Vaginosis.</title>
        <authorList>
            <person name="Maheux A.F."/>
            <person name="Berube E."/>
            <person name="Boudreau D.K."/>
            <person name="Raymond F."/>
            <person name="Corbeil J."/>
            <person name="Roy P.H."/>
            <person name="Boissinot M."/>
            <person name="Omar R.F."/>
        </authorList>
    </citation>
    <scope>NUCLEOTIDE SEQUENCE [LARGE SCALE GENOMIC DNA]</scope>
    <source>
        <strain evidence="2 3">CCRI-22567</strain>
    </source>
</reference>
<evidence type="ECO:0000313" key="3">
    <source>
        <dbReference type="Proteomes" id="UP000093352"/>
    </source>
</evidence>
<sequence>MGKKVIVCGLSEGEIDKAIRELEKYKQEIVTKTDLLRNKVAELIEKKAQMGFNGAILDDLVKGGVRYANVDVSVDSKGSTTLVVANGEDAIWVEFGAGVYHNSGAGSSLHPRGSEVGFTIGSFGKGFGKKGVWGFYEDGELKLTHGTPAIMPMYEAMKTTCQEIAMIAKEVFR</sequence>
<gene>
    <name evidence="2" type="ORF">BBG48_004785</name>
</gene>
<dbReference type="Proteomes" id="UP000093352">
    <property type="component" value="Unassembled WGS sequence"/>
</dbReference>
<evidence type="ECO:0008006" key="4">
    <source>
        <dbReference type="Google" id="ProtNLM"/>
    </source>
</evidence>
<protein>
    <recommendedName>
        <fullName evidence="4">HK97 gp10 family phage protein</fullName>
    </recommendedName>
</protein>
<dbReference type="AlphaFoldDB" id="A0A1C0AE19"/>
<evidence type="ECO:0000313" key="2">
    <source>
        <dbReference type="EMBL" id="RDY21439.1"/>
    </source>
</evidence>
<proteinExistence type="predicted"/>
<dbReference type="EMBL" id="MBEW02000007">
    <property type="protein sequence ID" value="RDY21439.1"/>
    <property type="molecule type" value="Genomic_DNA"/>
</dbReference>
<comment type="caution">
    <text evidence="2">The sequence shown here is derived from an EMBL/GenBank/DDBJ whole genome shotgun (WGS) entry which is preliminary data.</text>
</comment>
<feature type="coiled-coil region" evidence="1">
    <location>
        <begin position="8"/>
        <end position="35"/>
    </location>
</feature>
<keyword evidence="3" id="KW-1185">Reference proteome</keyword>
<name>A0A1C0AE19_9FIRM</name>
<evidence type="ECO:0000256" key="1">
    <source>
        <dbReference type="SAM" id="Coils"/>
    </source>
</evidence>
<keyword evidence="1" id="KW-0175">Coiled coil</keyword>